<feature type="transmembrane region" description="Helical" evidence="1">
    <location>
        <begin position="72"/>
        <end position="92"/>
    </location>
</feature>
<keyword evidence="1" id="KW-0472">Membrane</keyword>
<dbReference type="Proteomes" id="UP000187148">
    <property type="component" value="Plasmid p888-76-2"/>
</dbReference>
<geneLocation type="plasmid" evidence="2 3">
    <name>p888-76-2</name>
</geneLocation>
<evidence type="ECO:0008006" key="4">
    <source>
        <dbReference type="Google" id="ProtNLM"/>
    </source>
</evidence>
<dbReference type="AlphaFoldDB" id="A0A830ZBC3"/>
<reference evidence="2 3" key="1">
    <citation type="submission" date="2017-01" db="EMBL/GenBank/DDBJ databases">
        <authorList>
            <person name="Cao J.-M."/>
        </authorList>
    </citation>
    <scope>NUCLEOTIDE SEQUENCE [LARGE SCALE GENOMIC DNA]</scope>
    <source>
        <strain evidence="2 3">888-76</strain>
        <plasmid evidence="2 3">p888-76-2</plasmid>
    </source>
</reference>
<feature type="transmembrane region" description="Helical" evidence="1">
    <location>
        <begin position="98"/>
        <end position="120"/>
    </location>
</feature>
<keyword evidence="1" id="KW-1133">Transmembrane helix</keyword>
<gene>
    <name evidence="2" type="ORF">BWI95_22745</name>
</gene>
<keyword evidence="3" id="KW-1185">Reference proteome</keyword>
<dbReference type="RefSeq" id="WP_076770420.1">
    <property type="nucleotide sequence ID" value="NZ_CP019447.1"/>
</dbReference>
<dbReference type="KEGG" id="kco:BWI95_22745"/>
<feature type="transmembrane region" description="Helical" evidence="1">
    <location>
        <begin position="42"/>
        <end position="60"/>
    </location>
</feature>
<keyword evidence="1" id="KW-0812">Transmembrane</keyword>
<protein>
    <recommendedName>
        <fullName evidence="4">Inner membrane protein</fullName>
    </recommendedName>
</protein>
<evidence type="ECO:0000313" key="3">
    <source>
        <dbReference type="Proteomes" id="UP000187148"/>
    </source>
</evidence>
<proteinExistence type="predicted"/>
<name>A0A830ZBC3_9ENTR</name>
<keyword evidence="2" id="KW-0614">Plasmid</keyword>
<feature type="transmembrane region" description="Helical" evidence="1">
    <location>
        <begin position="20"/>
        <end position="36"/>
    </location>
</feature>
<dbReference type="EMBL" id="CP019447">
    <property type="protein sequence ID" value="APZ07868.1"/>
    <property type="molecule type" value="Genomic_DNA"/>
</dbReference>
<evidence type="ECO:0000256" key="1">
    <source>
        <dbReference type="SAM" id="Phobius"/>
    </source>
</evidence>
<accession>A0A830ZBC3</accession>
<organism evidence="2 3">
    <name type="scientific">Kosakonia cowanii JCM 10956 = DSM 18146</name>
    <dbReference type="NCBI Taxonomy" id="1300165"/>
    <lineage>
        <taxon>Bacteria</taxon>
        <taxon>Pseudomonadati</taxon>
        <taxon>Pseudomonadota</taxon>
        <taxon>Gammaproteobacteria</taxon>
        <taxon>Enterobacterales</taxon>
        <taxon>Enterobacteriaceae</taxon>
        <taxon>Kosakonia</taxon>
    </lineage>
</organism>
<evidence type="ECO:0000313" key="2">
    <source>
        <dbReference type="EMBL" id="APZ07868.1"/>
    </source>
</evidence>
<sequence length="128" mass="14640">MIRRIFWPTGKACLARKPYFLTFMLLHIVFLIAMVSVAKLPILPLLCLLVYTWVKININAQRCRDSGLKGRYVVILSILVYLISPVVSAAGFVLDDEYLLLGAQLYIWFDGLVFFMFMFAPTEVKTAN</sequence>